<protein>
    <submittedName>
        <fullName evidence="3">Uncharacterized protein</fullName>
    </submittedName>
</protein>
<sequence>MSLGLWIGLGLLAWVVLAVGVALLIGRIVRQRDRQVPDDAPGAPSSGPAEPASSSGQGIPRQGGPPDASA</sequence>
<feature type="transmembrane region" description="Helical" evidence="2">
    <location>
        <begin position="6"/>
        <end position="25"/>
    </location>
</feature>
<evidence type="ECO:0000313" key="4">
    <source>
        <dbReference type="Proteomes" id="UP000291591"/>
    </source>
</evidence>
<feature type="region of interest" description="Disordered" evidence="1">
    <location>
        <begin position="33"/>
        <end position="70"/>
    </location>
</feature>
<keyword evidence="2" id="KW-0812">Transmembrane</keyword>
<evidence type="ECO:0000256" key="2">
    <source>
        <dbReference type="SAM" id="Phobius"/>
    </source>
</evidence>
<evidence type="ECO:0000313" key="3">
    <source>
        <dbReference type="EMBL" id="RZT88694.1"/>
    </source>
</evidence>
<keyword evidence="4" id="KW-1185">Reference proteome</keyword>
<keyword evidence="2" id="KW-0472">Membrane</keyword>
<comment type="caution">
    <text evidence="3">The sequence shown here is derived from an EMBL/GenBank/DDBJ whole genome shotgun (WGS) entry which is preliminary data.</text>
</comment>
<gene>
    <name evidence="3" type="ORF">EV383_5638</name>
</gene>
<reference evidence="3 4" key="1">
    <citation type="submission" date="2019-02" db="EMBL/GenBank/DDBJ databases">
        <title>Sequencing the genomes of 1000 actinobacteria strains.</title>
        <authorList>
            <person name="Klenk H.-P."/>
        </authorList>
    </citation>
    <scope>NUCLEOTIDE SEQUENCE [LARGE SCALE GENOMIC DNA]</scope>
    <source>
        <strain evidence="3 4">DSM 45779</strain>
    </source>
</reference>
<proteinExistence type="predicted"/>
<organism evidence="3 4">
    <name type="scientific">Pseudonocardia sediminis</name>
    <dbReference type="NCBI Taxonomy" id="1397368"/>
    <lineage>
        <taxon>Bacteria</taxon>
        <taxon>Bacillati</taxon>
        <taxon>Actinomycetota</taxon>
        <taxon>Actinomycetes</taxon>
        <taxon>Pseudonocardiales</taxon>
        <taxon>Pseudonocardiaceae</taxon>
        <taxon>Pseudonocardia</taxon>
    </lineage>
</organism>
<evidence type="ECO:0000256" key="1">
    <source>
        <dbReference type="SAM" id="MobiDB-lite"/>
    </source>
</evidence>
<dbReference type="AlphaFoldDB" id="A0A4Q7V5C3"/>
<dbReference type="RefSeq" id="WP_130292668.1">
    <property type="nucleotide sequence ID" value="NZ_SHKL01000001.1"/>
</dbReference>
<name>A0A4Q7V5C3_PSEST</name>
<dbReference type="EMBL" id="SHKL01000001">
    <property type="protein sequence ID" value="RZT88694.1"/>
    <property type="molecule type" value="Genomic_DNA"/>
</dbReference>
<feature type="compositionally biased region" description="Low complexity" evidence="1">
    <location>
        <begin position="40"/>
        <end position="58"/>
    </location>
</feature>
<dbReference type="Proteomes" id="UP000291591">
    <property type="component" value="Unassembled WGS sequence"/>
</dbReference>
<accession>A0A4Q7V5C3</accession>
<keyword evidence="2" id="KW-1133">Transmembrane helix</keyword>